<dbReference type="InterPro" id="IPR036866">
    <property type="entry name" value="RibonucZ/Hydroxyglut_hydro"/>
</dbReference>
<dbReference type="Proteomes" id="UP000177354">
    <property type="component" value="Unassembled WGS sequence"/>
</dbReference>
<dbReference type="Gene3D" id="3.60.15.10">
    <property type="entry name" value="Ribonuclease Z/Hydroxyacylglutathione hydrolase-like"/>
    <property type="match status" value="1"/>
</dbReference>
<evidence type="ECO:0000259" key="1">
    <source>
        <dbReference type="Pfam" id="PF12706"/>
    </source>
</evidence>
<organism evidence="2 3">
    <name type="scientific">Candidatus Gottesmanbacteria bacterium RIFCSPHIGHO2_01_FULL_40_15</name>
    <dbReference type="NCBI Taxonomy" id="1798376"/>
    <lineage>
        <taxon>Bacteria</taxon>
        <taxon>Candidatus Gottesmaniibacteriota</taxon>
    </lineage>
</organism>
<protein>
    <recommendedName>
        <fullName evidence="1">Metallo-beta-lactamase domain-containing protein</fullName>
    </recommendedName>
</protein>
<sequence>MKMIPLGTNGFFSSFDRQTACFVLPYKDRLLIFDAGSGLFRLGEPEGKKLLRNAKYIDIFLSHYHFDHTFGFYAAFNLFEKKNVTVYARSDRKVFSDFSFLEYFPINYDKEFINFSWKAVDKGTYSLSGYKMRIRRQNHRGEVSLAFTIEFPGGKTIAYVTDGEPIQESVEFVRGVNLLLHEHEPGSKEAKSKKLEDHIRDGHVTTEGAALIAREAAVKRLYLIHHNPFLDNEKLEKELTKIKPIFKESKLAKDLEVIEF</sequence>
<dbReference type="GO" id="GO:0042781">
    <property type="term" value="F:3'-tRNA processing endoribonuclease activity"/>
    <property type="evidence" value="ECO:0007669"/>
    <property type="project" value="TreeGrafter"/>
</dbReference>
<evidence type="ECO:0000313" key="3">
    <source>
        <dbReference type="Proteomes" id="UP000177354"/>
    </source>
</evidence>
<dbReference type="Pfam" id="PF12706">
    <property type="entry name" value="Lactamase_B_2"/>
    <property type="match status" value="1"/>
</dbReference>
<dbReference type="PANTHER" id="PTHR46018:SF2">
    <property type="entry name" value="ZINC PHOSPHODIESTERASE ELAC PROTEIN 1"/>
    <property type="match status" value="1"/>
</dbReference>
<dbReference type="AlphaFoldDB" id="A0A1F5Z4I7"/>
<dbReference type="SUPFAM" id="SSF56281">
    <property type="entry name" value="Metallo-hydrolase/oxidoreductase"/>
    <property type="match status" value="1"/>
</dbReference>
<reference evidence="2 3" key="1">
    <citation type="journal article" date="2016" name="Nat. Commun.">
        <title>Thousands of microbial genomes shed light on interconnected biogeochemical processes in an aquifer system.</title>
        <authorList>
            <person name="Anantharaman K."/>
            <person name="Brown C.T."/>
            <person name="Hug L.A."/>
            <person name="Sharon I."/>
            <person name="Castelle C.J."/>
            <person name="Probst A.J."/>
            <person name="Thomas B.C."/>
            <person name="Singh A."/>
            <person name="Wilkins M.J."/>
            <person name="Karaoz U."/>
            <person name="Brodie E.L."/>
            <person name="Williams K.H."/>
            <person name="Hubbard S.S."/>
            <person name="Banfield J.F."/>
        </authorList>
    </citation>
    <scope>NUCLEOTIDE SEQUENCE [LARGE SCALE GENOMIC DNA]</scope>
</reference>
<dbReference type="InterPro" id="IPR001279">
    <property type="entry name" value="Metallo-B-lactamas"/>
</dbReference>
<gene>
    <name evidence="2" type="ORF">A2777_04100</name>
</gene>
<dbReference type="EMBL" id="MFJF01000012">
    <property type="protein sequence ID" value="OGG07022.1"/>
    <property type="molecule type" value="Genomic_DNA"/>
</dbReference>
<evidence type="ECO:0000313" key="2">
    <source>
        <dbReference type="EMBL" id="OGG07022.1"/>
    </source>
</evidence>
<name>A0A1F5Z4I7_9BACT</name>
<comment type="caution">
    <text evidence="2">The sequence shown here is derived from an EMBL/GenBank/DDBJ whole genome shotgun (WGS) entry which is preliminary data.</text>
</comment>
<proteinExistence type="predicted"/>
<feature type="domain" description="Metallo-beta-lactamase" evidence="1">
    <location>
        <begin position="32"/>
        <end position="226"/>
    </location>
</feature>
<accession>A0A1F5Z4I7</accession>
<dbReference type="PANTHER" id="PTHR46018">
    <property type="entry name" value="ZINC PHOSPHODIESTERASE ELAC PROTEIN 1"/>
    <property type="match status" value="1"/>
</dbReference>